<dbReference type="EMBL" id="CYHH01000017">
    <property type="protein sequence ID" value="CUB08001.1"/>
    <property type="molecule type" value="Genomic_DNA"/>
</dbReference>
<dbReference type="GO" id="GO:0006310">
    <property type="term" value="P:DNA recombination"/>
    <property type="evidence" value="ECO:0007669"/>
    <property type="project" value="UniProtKB-KW"/>
</dbReference>
<dbReference type="Pfam" id="PF01385">
    <property type="entry name" value="OrfB_IS605"/>
    <property type="match status" value="1"/>
</dbReference>
<keyword evidence="10" id="KW-1185">Reference proteome</keyword>
<dbReference type="Pfam" id="PF07282">
    <property type="entry name" value="Cas12f1-like_TNB"/>
    <property type="match status" value="1"/>
</dbReference>
<keyword evidence="4" id="KW-0238">DNA-binding</keyword>
<sequence>MMRTASILLELSAAQAEALAALRTAYADACNRLVPVVREHRLWNRVGLHQRSYTMLREATPLGSQMCCNAIFSVCKAYKAQKELGRIRKDAPIPEIRFDRASVHFDKRTYSLKGETVSLYTLDGRITVPMRLGEHQRRILGSGQPKEAELVLRKGQWFFNLVVETDDAQPVASGPVMGVDVGENNLAAHSLGRVFGGERLRDKRDRYLALRRRLQSNGSQSAKQKLRQVSGKEMRRVKHINHETSKAIVQAAIDAGIAKITMEDLTHIRERIKAGKRMRGRLHRWAWRQLQTFVEYKAKAAGIAVEYANPAYTSQTCSCCGELGKRSKHRFECPHCGLRAHSDLNASRNLARIGSGAPLSRAVVNTPDVGSVDMGNHVCASQ</sequence>
<dbReference type="AlphaFoldDB" id="A0A0K6IY08"/>
<dbReference type="RefSeq" id="WP_055424246.1">
    <property type="nucleotide sequence ID" value="NZ_CYHH01000017.1"/>
</dbReference>
<evidence type="ECO:0000313" key="8">
    <source>
        <dbReference type="EMBL" id="CUB08001.1"/>
    </source>
</evidence>
<dbReference type="PANTHER" id="PTHR30405:SF21">
    <property type="entry name" value="TRANSPOSASE-RELATED"/>
    <property type="match status" value="1"/>
</dbReference>
<dbReference type="NCBIfam" id="NF040570">
    <property type="entry name" value="guided_TnpB"/>
    <property type="match status" value="1"/>
</dbReference>
<dbReference type="GO" id="GO:0032196">
    <property type="term" value="P:transposition"/>
    <property type="evidence" value="ECO:0007669"/>
    <property type="project" value="UniProtKB-KW"/>
</dbReference>
<dbReference type="InterPro" id="IPR051399">
    <property type="entry name" value="RNA-guided_DNA_endo/Transpos"/>
</dbReference>
<accession>A0A0K6IY08</accession>
<evidence type="ECO:0000256" key="5">
    <source>
        <dbReference type="ARBA" id="ARBA00023172"/>
    </source>
</evidence>
<reference evidence="10" key="2">
    <citation type="submission" date="2015-08" db="EMBL/GenBank/DDBJ databases">
        <authorList>
            <person name="Babu N.S."/>
            <person name="Beckwith C.J."/>
            <person name="Beseler K.G."/>
            <person name="Brison A."/>
            <person name="Carone J.V."/>
            <person name="Caskin T.P."/>
            <person name="Diamond M."/>
            <person name="Durham M.E."/>
            <person name="Foxe J.M."/>
            <person name="Go M."/>
            <person name="Henderson B.A."/>
            <person name="Jones I.B."/>
            <person name="McGettigan J.A."/>
            <person name="Micheletti S.J."/>
            <person name="Nasrallah M.E."/>
            <person name="Ortiz D."/>
            <person name="Piller C.R."/>
            <person name="Privatt S.R."/>
            <person name="Schneider S.L."/>
            <person name="Sharp S."/>
            <person name="Smith T.C."/>
            <person name="Stanton J.D."/>
            <person name="Ullery H.E."/>
            <person name="Wilson R.J."/>
            <person name="Serrano M.G."/>
            <person name="Buck G."/>
            <person name="Lee V."/>
            <person name="Wang Y."/>
            <person name="Carvalho R."/>
            <person name="Voegtly L."/>
            <person name="Shi R."/>
            <person name="Duckworth R."/>
            <person name="Johnson A."/>
            <person name="Loviza R."/>
            <person name="Walstead R."/>
            <person name="Shah Z."/>
            <person name="Kiflezghi M."/>
            <person name="Wade K."/>
            <person name="Ball S.L."/>
            <person name="Bradley K.W."/>
            <person name="Asai D.J."/>
            <person name="Bowman C.A."/>
            <person name="Russell D.A."/>
            <person name="Pope W.H."/>
            <person name="Jacobs-Sera D."/>
            <person name="Hendrix R.W."/>
            <person name="Hatfull G.F."/>
        </authorList>
    </citation>
    <scope>NUCLEOTIDE SEQUENCE [LARGE SCALE GENOMIC DNA]</scope>
    <source>
        <strain evidence="10">JCM 19170</strain>
    </source>
</reference>
<reference evidence="8" key="1">
    <citation type="submission" date="2015-08" db="EMBL/GenBank/DDBJ databases">
        <title>Complete DNA Sequence of Pseudomonas syringae pv. actinidiae, the Causal Agent of Kiwifruit Canker Disease.</title>
        <authorList>
            <person name="Rikkerink E.H.A."/>
            <person name="Fineran P.C."/>
        </authorList>
    </citation>
    <scope>NUCLEOTIDE SEQUENCE</scope>
    <source>
        <strain evidence="8">JCM 19170</strain>
    </source>
</reference>
<evidence type="ECO:0000313" key="10">
    <source>
        <dbReference type="Proteomes" id="UP000182108"/>
    </source>
</evidence>
<dbReference type="NCBIfam" id="TIGR01766">
    <property type="entry name" value="IS200/IS605 family accessory protein TnpB-like domain"/>
    <property type="match status" value="1"/>
</dbReference>
<evidence type="ECO:0000256" key="4">
    <source>
        <dbReference type="ARBA" id="ARBA00023125"/>
    </source>
</evidence>
<comment type="similarity">
    <text evidence="2">In the N-terminal section; belongs to the transposase 2 family.</text>
</comment>
<comment type="similarity">
    <text evidence="1">In the C-terminal section; belongs to the transposase 35 family.</text>
</comment>
<feature type="domain" description="Probable transposase IS891/IS1136/IS1341" evidence="6">
    <location>
        <begin position="162"/>
        <end position="268"/>
    </location>
</feature>
<dbReference type="EMBL" id="CYHH01000021">
    <property type="protein sequence ID" value="CUB08095.1"/>
    <property type="molecule type" value="Genomic_DNA"/>
</dbReference>
<gene>
    <name evidence="8" type="ORF">Ga0061068_1172</name>
    <name evidence="9" type="ORF">Ga0061068_1212</name>
</gene>
<name>A0A0K6IY08_9PROT</name>
<evidence type="ECO:0000259" key="6">
    <source>
        <dbReference type="Pfam" id="PF01385"/>
    </source>
</evidence>
<dbReference type="PANTHER" id="PTHR30405">
    <property type="entry name" value="TRANSPOSASE"/>
    <property type="match status" value="1"/>
</dbReference>
<dbReference type="InterPro" id="IPR010095">
    <property type="entry name" value="Cas12f1-like_TNB"/>
</dbReference>
<evidence type="ECO:0000256" key="2">
    <source>
        <dbReference type="ARBA" id="ARBA00011044"/>
    </source>
</evidence>
<evidence type="ECO:0000259" key="7">
    <source>
        <dbReference type="Pfam" id="PF07282"/>
    </source>
</evidence>
<keyword evidence="3" id="KW-0815">Transposition</keyword>
<dbReference type="InterPro" id="IPR001959">
    <property type="entry name" value="Transposase"/>
</dbReference>
<evidence type="ECO:0000256" key="1">
    <source>
        <dbReference type="ARBA" id="ARBA00008761"/>
    </source>
</evidence>
<dbReference type="Proteomes" id="UP000182108">
    <property type="component" value="Unassembled WGS sequence"/>
</dbReference>
<feature type="domain" description="Cas12f1-like TNB" evidence="7">
    <location>
        <begin position="287"/>
        <end position="350"/>
    </location>
</feature>
<evidence type="ECO:0000256" key="3">
    <source>
        <dbReference type="ARBA" id="ARBA00022578"/>
    </source>
</evidence>
<evidence type="ECO:0000313" key="9">
    <source>
        <dbReference type="EMBL" id="CUB08095.1"/>
    </source>
</evidence>
<proteinExistence type="inferred from homology"/>
<dbReference type="OrthoDB" id="5291294at2"/>
<organism evidence="8 10">
    <name type="scientific">Tepidiphilus thermophilus</name>
    <dbReference type="NCBI Taxonomy" id="876478"/>
    <lineage>
        <taxon>Bacteria</taxon>
        <taxon>Pseudomonadati</taxon>
        <taxon>Pseudomonadota</taxon>
        <taxon>Hydrogenophilia</taxon>
        <taxon>Hydrogenophilales</taxon>
        <taxon>Hydrogenophilaceae</taxon>
        <taxon>Tepidiphilus</taxon>
    </lineage>
</organism>
<dbReference type="GO" id="GO:0003677">
    <property type="term" value="F:DNA binding"/>
    <property type="evidence" value="ECO:0007669"/>
    <property type="project" value="UniProtKB-KW"/>
</dbReference>
<protein>
    <submittedName>
        <fullName evidence="8 9">Transposase</fullName>
    </submittedName>
</protein>
<keyword evidence="5" id="KW-0233">DNA recombination</keyword>